<dbReference type="PANTHER" id="PTHR43767">
    <property type="entry name" value="LONG-CHAIN-FATTY-ACID--COA LIGASE"/>
    <property type="match status" value="1"/>
</dbReference>
<dbReference type="CDD" id="cd05921">
    <property type="entry name" value="FCS"/>
    <property type="match status" value="1"/>
</dbReference>
<dbReference type="PANTHER" id="PTHR43767:SF8">
    <property type="entry name" value="LONG-CHAIN-FATTY-ACID--COA LIGASE"/>
    <property type="match status" value="1"/>
</dbReference>
<dbReference type="EMBL" id="JBHUIW010000038">
    <property type="protein sequence ID" value="MFD2184891.1"/>
    <property type="molecule type" value="Genomic_DNA"/>
</dbReference>
<dbReference type="Pfam" id="PF23562">
    <property type="entry name" value="AMP-binding_C_3"/>
    <property type="match status" value="1"/>
</dbReference>
<dbReference type="InterPro" id="IPR000873">
    <property type="entry name" value="AMP-dep_synth/lig_dom"/>
</dbReference>
<evidence type="ECO:0000256" key="1">
    <source>
        <dbReference type="ARBA" id="ARBA00022598"/>
    </source>
</evidence>
<evidence type="ECO:0000313" key="3">
    <source>
        <dbReference type="EMBL" id="MFD2184891.1"/>
    </source>
</evidence>
<comment type="caution">
    <text evidence="3">The sequence shown here is derived from an EMBL/GenBank/DDBJ whole genome shotgun (WGS) entry which is preliminary data.</text>
</comment>
<dbReference type="Pfam" id="PF00501">
    <property type="entry name" value="AMP-binding"/>
    <property type="match status" value="1"/>
</dbReference>
<keyword evidence="4" id="KW-1185">Reference proteome</keyword>
<dbReference type="RefSeq" id="WP_378480024.1">
    <property type="nucleotide sequence ID" value="NZ_JBHUIW010000038.1"/>
</dbReference>
<evidence type="ECO:0000259" key="2">
    <source>
        <dbReference type="Pfam" id="PF00501"/>
    </source>
</evidence>
<dbReference type="InterPro" id="IPR042099">
    <property type="entry name" value="ANL_N_sf"/>
</dbReference>
<dbReference type="PROSITE" id="PS00455">
    <property type="entry name" value="AMP_BINDING"/>
    <property type="match status" value="1"/>
</dbReference>
<keyword evidence="1" id="KW-0436">Ligase</keyword>
<accession>A0ABW5AQB3</accession>
<proteinExistence type="predicted"/>
<dbReference type="Proteomes" id="UP001597314">
    <property type="component" value="Unassembled WGS sequence"/>
</dbReference>
<dbReference type="InterPro" id="IPR020845">
    <property type="entry name" value="AMP-binding_CS"/>
</dbReference>
<gene>
    <name evidence="3" type="ORF">ACFSOX_22275</name>
</gene>
<reference evidence="4" key="1">
    <citation type="journal article" date="2019" name="Int. J. Syst. Evol. Microbiol.">
        <title>The Global Catalogue of Microorganisms (GCM) 10K type strain sequencing project: providing services to taxonomists for standard genome sequencing and annotation.</title>
        <authorList>
            <consortium name="The Broad Institute Genomics Platform"/>
            <consortium name="The Broad Institute Genome Sequencing Center for Infectious Disease"/>
            <person name="Wu L."/>
            <person name="Ma J."/>
        </authorList>
    </citation>
    <scope>NUCLEOTIDE SEQUENCE [LARGE SCALE GENOMIC DNA]</scope>
    <source>
        <strain evidence="4">CGMCC 1.6774</strain>
    </source>
</reference>
<protein>
    <submittedName>
        <fullName evidence="3">Feruloyl-CoA synthase</fullName>
    </submittedName>
</protein>
<dbReference type="InterPro" id="IPR050237">
    <property type="entry name" value="ATP-dep_AMP-bd_enzyme"/>
</dbReference>
<feature type="domain" description="AMP-dependent synthetase/ligase" evidence="2">
    <location>
        <begin position="49"/>
        <end position="430"/>
    </location>
</feature>
<name>A0ABW5AQB3_9BRAD</name>
<dbReference type="Gene3D" id="3.40.50.12780">
    <property type="entry name" value="N-terminal domain of ligase-like"/>
    <property type="match status" value="1"/>
</dbReference>
<organism evidence="3 4">
    <name type="scientific">Rhodoplanes azumiensis</name>
    <dbReference type="NCBI Taxonomy" id="1897628"/>
    <lineage>
        <taxon>Bacteria</taxon>
        <taxon>Pseudomonadati</taxon>
        <taxon>Pseudomonadota</taxon>
        <taxon>Alphaproteobacteria</taxon>
        <taxon>Hyphomicrobiales</taxon>
        <taxon>Nitrobacteraceae</taxon>
        <taxon>Rhodoplanes</taxon>
    </lineage>
</organism>
<sequence>MTTIEMLHAPEVRQCGPSEVELIRRDDGSMIVRSPHPLPPYQRSMTDRLDHWAAVAPDRPYLAERDGTGAWRHVTYAEARSLARAIAQALIDRGLSPERPLAILSGNSIDHALLGLGAMYAGVPYASVSPPYSLASTDFAKLRAILGVLTPGLVFASSGAMFARAITATVPEDVELVVSEDALIDRPTTPISALLNTPAGPAVDAAHAAVGPDTIAKLLFTSGSTGDPKGVINTQLMLTSNQAMINTAFPTLAEEPLVLVDWLPWSHTYGANHNFGVTLMNGGTLHIDQGKPLPGLIEETVRNLREIAPTAYYNVPKGFEMLLPYLRDDAELRRTFFSRLKFLLYAGAALSTVVRQEYERMAIAERGERIPMFTSLGSTETAPSALSVTAKACAPGVVGIPNVGVEMKLVPSAGKLEARIRSPSITPGYWRRPDLTATAFDEEGFYRLGDAVRFADPDDPEKGFLFDGRIAEDFKLATGTWVSVGPLRARAIEKLAPLIRDLVIAGHDRDDVTALLIPDLAACRAAFRADASVSDATILGSAVLRAQIAERLGALNAGVHGSSFRIERALVLTEPPSIDAGEMTDKGSINQRAVIARRAALVEELYAEKLSERVILPAGHGDHA</sequence>
<evidence type="ECO:0000313" key="4">
    <source>
        <dbReference type="Proteomes" id="UP001597314"/>
    </source>
</evidence>
<dbReference type="SUPFAM" id="SSF56801">
    <property type="entry name" value="Acetyl-CoA synthetase-like"/>
    <property type="match status" value="1"/>
</dbReference>